<sequence>MNLHILCTQLEVDNSIFEEYRDDDWIGVDYGALMLIDHNIRPIAAFGDFDSIDAAQKLRIESVIDIDYLPAEKNETDLEVAMQYAKDLGYNKVFIHGATGGRLDHFLGNLQTLLHPEILLSTSEFYIVNAQNTIHVLTAGTHILEHEMDKRYVSFIPVNDGVILSLEGFKYNTERLEINLGITRTVSNEFVDHRAQVTVEQGMVYCIQSKEQ</sequence>
<evidence type="ECO:0000259" key="6">
    <source>
        <dbReference type="SMART" id="SM00983"/>
    </source>
</evidence>
<dbReference type="STRING" id="1855823.MCCS_10430"/>
<dbReference type="AlphaFoldDB" id="A0A1W7AC70"/>
<gene>
    <name evidence="7" type="primary">thiN</name>
    <name evidence="7" type="ORF">MCCS_10430</name>
</gene>
<dbReference type="SUPFAM" id="SSF63862">
    <property type="entry name" value="Thiamin pyrophosphokinase, substrate-binding domain"/>
    <property type="match status" value="1"/>
</dbReference>
<dbReference type="Pfam" id="PF04265">
    <property type="entry name" value="TPK_B1_binding"/>
    <property type="match status" value="1"/>
</dbReference>
<keyword evidence="4" id="KW-0067">ATP-binding</keyword>
<dbReference type="InterPro" id="IPR006282">
    <property type="entry name" value="Thi_PPkinase"/>
</dbReference>
<keyword evidence="8" id="KW-1185">Reference proteome</keyword>
<evidence type="ECO:0000256" key="1">
    <source>
        <dbReference type="ARBA" id="ARBA00022679"/>
    </source>
</evidence>
<dbReference type="GO" id="GO:0016301">
    <property type="term" value="F:kinase activity"/>
    <property type="evidence" value="ECO:0007669"/>
    <property type="project" value="UniProtKB-KW"/>
</dbReference>
<name>A0A1W7AC70_9STAP</name>
<evidence type="ECO:0000256" key="5">
    <source>
        <dbReference type="NCBIfam" id="TIGR01378"/>
    </source>
</evidence>
<dbReference type="InterPro" id="IPR007373">
    <property type="entry name" value="Thiamin_PyroPKinase_B1-bd"/>
</dbReference>
<dbReference type="NCBIfam" id="TIGR01378">
    <property type="entry name" value="thi_PPkinase"/>
    <property type="match status" value="1"/>
</dbReference>
<dbReference type="GO" id="GO:0030975">
    <property type="term" value="F:thiamine binding"/>
    <property type="evidence" value="ECO:0007669"/>
    <property type="project" value="InterPro"/>
</dbReference>
<keyword evidence="3 7" id="KW-0418">Kinase</keyword>
<dbReference type="InterPro" id="IPR036759">
    <property type="entry name" value="TPK_catalytic_sf"/>
</dbReference>
<evidence type="ECO:0000256" key="4">
    <source>
        <dbReference type="ARBA" id="ARBA00022840"/>
    </source>
</evidence>
<protein>
    <recommendedName>
        <fullName evidence="5">Thiamine diphosphokinase</fullName>
        <ecNumber evidence="5">2.7.6.2</ecNumber>
    </recommendedName>
</protein>
<dbReference type="GO" id="GO:0006772">
    <property type="term" value="P:thiamine metabolic process"/>
    <property type="evidence" value="ECO:0007669"/>
    <property type="project" value="UniProtKB-UniRule"/>
</dbReference>
<proteinExistence type="predicted"/>
<keyword evidence="1 7" id="KW-0808">Transferase</keyword>
<dbReference type="EMBL" id="CP021059">
    <property type="protein sequence ID" value="ARQ06690.1"/>
    <property type="molecule type" value="Genomic_DNA"/>
</dbReference>
<keyword evidence="2" id="KW-0547">Nucleotide-binding</keyword>
<dbReference type="KEGG" id="mcak:MCCS_10430"/>
<dbReference type="Pfam" id="PF04263">
    <property type="entry name" value="TPK_catalytic"/>
    <property type="match status" value="1"/>
</dbReference>
<accession>A0A1W7AC70</accession>
<dbReference type="GeneID" id="35295175"/>
<reference evidence="7 8" key="1">
    <citation type="journal article" date="2017" name="Int. J. Syst. Evol. Microbiol.">
        <title>Macrococcus canis sp. nov., a skin bacterium associated with infections in dogs.</title>
        <authorList>
            <person name="Gobeli Brawand S."/>
            <person name="Cotting K."/>
            <person name="Gomez-Sanz E."/>
            <person name="Collaud A."/>
            <person name="Thomann A."/>
            <person name="Brodard I."/>
            <person name="Rodriguez-Campos S."/>
            <person name="Strauss C."/>
            <person name="Perreten V."/>
        </authorList>
    </citation>
    <scope>NUCLEOTIDE SEQUENCE [LARGE SCALE GENOMIC DNA]</scope>
    <source>
        <strain evidence="7 8">KM45013</strain>
    </source>
</reference>
<dbReference type="Proteomes" id="UP000194154">
    <property type="component" value="Chromosome"/>
</dbReference>
<dbReference type="OrthoDB" id="9804377at2"/>
<dbReference type="GO" id="GO:0005524">
    <property type="term" value="F:ATP binding"/>
    <property type="evidence" value="ECO:0007669"/>
    <property type="project" value="UniProtKB-KW"/>
</dbReference>
<dbReference type="GO" id="GO:0009229">
    <property type="term" value="P:thiamine diphosphate biosynthetic process"/>
    <property type="evidence" value="ECO:0007669"/>
    <property type="project" value="InterPro"/>
</dbReference>
<dbReference type="EC" id="2.7.6.2" evidence="5"/>
<dbReference type="PANTHER" id="PTHR41299">
    <property type="entry name" value="THIAMINE PYROPHOSPHOKINASE"/>
    <property type="match status" value="1"/>
</dbReference>
<dbReference type="PANTHER" id="PTHR41299:SF1">
    <property type="entry name" value="THIAMINE PYROPHOSPHOKINASE"/>
    <property type="match status" value="1"/>
</dbReference>
<dbReference type="InterPro" id="IPR007371">
    <property type="entry name" value="TPK_catalytic"/>
</dbReference>
<organism evidence="7 8">
    <name type="scientific">Macrococcoides canis</name>
    <dbReference type="NCBI Taxonomy" id="1855823"/>
    <lineage>
        <taxon>Bacteria</taxon>
        <taxon>Bacillati</taxon>
        <taxon>Bacillota</taxon>
        <taxon>Bacilli</taxon>
        <taxon>Bacillales</taxon>
        <taxon>Staphylococcaceae</taxon>
        <taxon>Macrococcoides</taxon>
    </lineage>
</organism>
<dbReference type="SMART" id="SM00983">
    <property type="entry name" value="TPK_B1_binding"/>
    <property type="match status" value="1"/>
</dbReference>
<dbReference type="GO" id="GO:0004788">
    <property type="term" value="F:thiamine diphosphokinase activity"/>
    <property type="evidence" value="ECO:0007669"/>
    <property type="project" value="UniProtKB-UniRule"/>
</dbReference>
<evidence type="ECO:0000313" key="8">
    <source>
        <dbReference type="Proteomes" id="UP000194154"/>
    </source>
</evidence>
<dbReference type="Gene3D" id="3.40.50.10240">
    <property type="entry name" value="Thiamin pyrophosphokinase, catalytic domain"/>
    <property type="match status" value="1"/>
</dbReference>
<feature type="domain" description="Thiamin pyrophosphokinase thiamin-binding" evidence="6">
    <location>
        <begin position="140"/>
        <end position="205"/>
    </location>
</feature>
<evidence type="ECO:0000256" key="2">
    <source>
        <dbReference type="ARBA" id="ARBA00022741"/>
    </source>
</evidence>
<dbReference type="InterPro" id="IPR036371">
    <property type="entry name" value="TPK_B1-bd_sf"/>
</dbReference>
<evidence type="ECO:0000256" key="3">
    <source>
        <dbReference type="ARBA" id="ARBA00022777"/>
    </source>
</evidence>
<dbReference type="SUPFAM" id="SSF63999">
    <property type="entry name" value="Thiamin pyrophosphokinase, catalytic domain"/>
    <property type="match status" value="1"/>
</dbReference>
<dbReference type="CDD" id="cd07995">
    <property type="entry name" value="TPK"/>
    <property type="match status" value="1"/>
</dbReference>
<evidence type="ECO:0000313" key="7">
    <source>
        <dbReference type="EMBL" id="ARQ06690.1"/>
    </source>
</evidence>
<dbReference type="RefSeq" id="WP_086042344.1">
    <property type="nucleotide sequence ID" value="NZ_CBCRZA010000005.1"/>
</dbReference>
<dbReference type="InterPro" id="IPR053149">
    <property type="entry name" value="TPK"/>
</dbReference>